<gene>
    <name evidence="2" type="ORF">niasHT_029824</name>
</gene>
<proteinExistence type="predicted"/>
<protein>
    <submittedName>
        <fullName evidence="2">Uncharacterized protein</fullName>
    </submittedName>
</protein>
<organism evidence="2 3">
    <name type="scientific">Heterodera trifolii</name>
    <dbReference type="NCBI Taxonomy" id="157864"/>
    <lineage>
        <taxon>Eukaryota</taxon>
        <taxon>Metazoa</taxon>
        <taxon>Ecdysozoa</taxon>
        <taxon>Nematoda</taxon>
        <taxon>Chromadorea</taxon>
        <taxon>Rhabditida</taxon>
        <taxon>Tylenchina</taxon>
        <taxon>Tylenchomorpha</taxon>
        <taxon>Tylenchoidea</taxon>
        <taxon>Heteroderidae</taxon>
        <taxon>Heteroderinae</taxon>
        <taxon>Heterodera</taxon>
    </lineage>
</organism>
<comment type="caution">
    <text evidence="2">The sequence shown here is derived from an EMBL/GenBank/DDBJ whole genome shotgun (WGS) entry which is preliminary data.</text>
</comment>
<reference evidence="2 3" key="1">
    <citation type="submission" date="2024-10" db="EMBL/GenBank/DDBJ databases">
        <authorList>
            <person name="Kim D."/>
        </authorList>
    </citation>
    <scope>NUCLEOTIDE SEQUENCE [LARGE SCALE GENOMIC DNA]</scope>
    <source>
        <strain evidence="2">BH-2024</strain>
    </source>
</reference>
<dbReference type="Proteomes" id="UP001620626">
    <property type="component" value="Unassembled WGS sequence"/>
</dbReference>
<evidence type="ECO:0000313" key="2">
    <source>
        <dbReference type="EMBL" id="KAL3096465.1"/>
    </source>
</evidence>
<feature type="compositionally biased region" description="Acidic residues" evidence="1">
    <location>
        <begin position="43"/>
        <end position="69"/>
    </location>
</feature>
<dbReference type="AlphaFoldDB" id="A0ABD2K0Q2"/>
<keyword evidence="3" id="KW-1185">Reference proteome</keyword>
<evidence type="ECO:0000313" key="3">
    <source>
        <dbReference type="Proteomes" id="UP001620626"/>
    </source>
</evidence>
<dbReference type="EMBL" id="JBICBT010000862">
    <property type="protein sequence ID" value="KAL3096465.1"/>
    <property type="molecule type" value="Genomic_DNA"/>
</dbReference>
<sequence length="85" mass="9768">MTVAAKVAEEILMNKSIVVTWQISIFGFSNYERLHPNKEWYEDEEVEWDGKDEEDAEEEGVGGEEDDNESVISFVTKRRVPATVD</sequence>
<feature type="region of interest" description="Disordered" evidence="1">
    <location>
        <begin position="43"/>
        <end position="72"/>
    </location>
</feature>
<accession>A0ABD2K0Q2</accession>
<evidence type="ECO:0000256" key="1">
    <source>
        <dbReference type="SAM" id="MobiDB-lite"/>
    </source>
</evidence>
<name>A0ABD2K0Q2_9BILA</name>